<dbReference type="Proteomes" id="UP001595615">
    <property type="component" value="Unassembled WGS sequence"/>
</dbReference>
<evidence type="ECO:0000313" key="2">
    <source>
        <dbReference type="EMBL" id="MFC3711303.1"/>
    </source>
</evidence>
<gene>
    <name evidence="2" type="ORF">ACFOMD_01895</name>
</gene>
<reference evidence="3" key="1">
    <citation type="journal article" date="2019" name="Int. J. Syst. Evol. Microbiol.">
        <title>The Global Catalogue of Microorganisms (GCM) 10K type strain sequencing project: providing services to taxonomists for standard genome sequencing and annotation.</title>
        <authorList>
            <consortium name="The Broad Institute Genomics Platform"/>
            <consortium name="The Broad Institute Genome Sequencing Center for Infectious Disease"/>
            <person name="Wu L."/>
            <person name="Ma J."/>
        </authorList>
    </citation>
    <scope>NUCLEOTIDE SEQUENCE [LARGE SCALE GENOMIC DNA]</scope>
    <source>
        <strain evidence="3">KCTC 42644</strain>
    </source>
</reference>
<keyword evidence="3" id="KW-1185">Reference proteome</keyword>
<dbReference type="InterPro" id="IPR010239">
    <property type="entry name" value="CHP02001"/>
</dbReference>
<name>A0ABV7X6E1_9SPHN</name>
<protein>
    <submittedName>
        <fullName evidence="2">TorF family putative porin</fullName>
    </submittedName>
</protein>
<proteinExistence type="predicted"/>
<keyword evidence="1" id="KW-0732">Signal</keyword>
<accession>A0ABV7X6E1</accession>
<dbReference type="RefSeq" id="WP_380855948.1">
    <property type="nucleotide sequence ID" value="NZ_JBHRXV010000001.1"/>
</dbReference>
<dbReference type="Pfam" id="PF09694">
    <property type="entry name" value="Gcw_chp"/>
    <property type="match status" value="1"/>
</dbReference>
<feature type="chain" id="PRO_5046831015" evidence="1">
    <location>
        <begin position="23"/>
        <end position="224"/>
    </location>
</feature>
<sequence>MRTAPTLLTAALLLGIAAPAAAIDLSASVTGVTDYRYRGISLSDRDPALQASVEAELPSGIFLGAWGSTIEEFGGADTELDLYAGWGGENGLLDYNASVVAYIYPGGDNVNYGEVQGEVGRSLGPARLAVKVAYAPDQKNTAGDNIYVSPELTVGLPLTPLTFRLRGGWEDGFYDQKLDWEAGVDYALGPVTAFFSVVGTNYSGPAEAGNLGKTGVLVGASLGF</sequence>
<evidence type="ECO:0000313" key="3">
    <source>
        <dbReference type="Proteomes" id="UP001595615"/>
    </source>
</evidence>
<feature type="signal peptide" evidence="1">
    <location>
        <begin position="1"/>
        <end position="22"/>
    </location>
</feature>
<dbReference type="NCBIfam" id="TIGR02001">
    <property type="entry name" value="gcw_chp"/>
    <property type="match status" value="1"/>
</dbReference>
<dbReference type="EMBL" id="JBHRXV010000001">
    <property type="protein sequence ID" value="MFC3711303.1"/>
    <property type="molecule type" value="Genomic_DNA"/>
</dbReference>
<comment type="caution">
    <text evidence="2">The sequence shown here is derived from an EMBL/GenBank/DDBJ whole genome shotgun (WGS) entry which is preliminary data.</text>
</comment>
<organism evidence="2 3">
    <name type="scientific">Sphingoaurantiacus capsulatus</name>
    <dbReference type="NCBI Taxonomy" id="1771310"/>
    <lineage>
        <taxon>Bacteria</taxon>
        <taxon>Pseudomonadati</taxon>
        <taxon>Pseudomonadota</taxon>
        <taxon>Alphaproteobacteria</taxon>
        <taxon>Sphingomonadales</taxon>
        <taxon>Sphingosinicellaceae</taxon>
        <taxon>Sphingoaurantiacus</taxon>
    </lineage>
</organism>
<evidence type="ECO:0000256" key="1">
    <source>
        <dbReference type="SAM" id="SignalP"/>
    </source>
</evidence>